<evidence type="ECO:0000313" key="2">
    <source>
        <dbReference type="Proteomes" id="UP000054988"/>
    </source>
</evidence>
<name>A0A0W0FMH7_MONRR</name>
<organism evidence="1 2">
    <name type="scientific">Moniliophthora roreri</name>
    <name type="common">Frosty pod rot fungus</name>
    <name type="synonym">Monilia roreri</name>
    <dbReference type="NCBI Taxonomy" id="221103"/>
    <lineage>
        <taxon>Eukaryota</taxon>
        <taxon>Fungi</taxon>
        <taxon>Dikarya</taxon>
        <taxon>Basidiomycota</taxon>
        <taxon>Agaricomycotina</taxon>
        <taxon>Agaricomycetes</taxon>
        <taxon>Agaricomycetidae</taxon>
        <taxon>Agaricales</taxon>
        <taxon>Marasmiineae</taxon>
        <taxon>Marasmiaceae</taxon>
        <taxon>Moniliophthora</taxon>
    </lineage>
</organism>
<dbReference type="EMBL" id="LATX01001846">
    <property type="protein sequence ID" value="KTB37489.1"/>
    <property type="molecule type" value="Genomic_DNA"/>
</dbReference>
<dbReference type="Proteomes" id="UP000054988">
    <property type="component" value="Unassembled WGS sequence"/>
</dbReference>
<reference evidence="1 2" key="1">
    <citation type="submission" date="2015-12" db="EMBL/GenBank/DDBJ databases">
        <title>Draft genome sequence of Moniliophthora roreri, the causal agent of frosty pod rot of cacao.</title>
        <authorList>
            <person name="Aime M.C."/>
            <person name="Diaz-Valderrama J.R."/>
            <person name="Kijpornyongpan T."/>
            <person name="Phillips-Mora W."/>
        </authorList>
    </citation>
    <scope>NUCLEOTIDE SEQUENCE [LARGE SCALE GENOMIC DNA]</scope>
    <source>
        <strain evidence="1 2">MCA 2952</strain>
    </source>
</reference>
<proteinExistence type="predicted"/>
<protein>
    <submittedName>
        <fullName evidence="1">Uncharacterized protein</fullName>
    </submittedName>
</protein>
<gene>
    <name evidence="1" type="ORF">WG66_9973</name>
</gene>
<sequence>MVAAIIDGDLNGGLRSPISRVRQVNTIGLASCLQELLAGVFPGTRSYDRSTHPGQDASVCLNCEMLVWHTLKGPQKLKELEIDFAAEARIAENSDEAISAEGSCSQRCQVFWV</sequence>
<dbReference type="AlphaFoldDB" id="A0A0W0FMH7"/>
<evidence type="ECO:0000313" key="1">
    <source>
        <dbReference type="EMBL" id="KTB37489.1"/>
    </source>
</evidence>
<accession>A0A0W0FMH7</accession>
<comment type="caution">
    <text evidence="1">The sequence shown here is derived from an EMBL/GenBank/DDBJ whole genome shotgun (WGS) entry which is preliminary data.</text>
</comment>